<dbReference type="AlphaFoldDB" id="A0A2M6WM41"/>
<accession>A0A2M6WM41</accession>
<gene>
    <name evidence="2" type="ORF">COU00_02430</name>
</gene>
<protein>
    <submittedName>
        <fullName evidence="2">Uncharacterized protein</fullName>
    </submittedName>
</protein>
<name>A0A2M6WM41_9BACT</name>
<sequence>MSTRIKIVFLAITLGISLLSANILYAQDRRQTGGDPQNNADPVSLTNPLTNNTSGVDIPTLIGRVINGVLGVVGSLALLMFIYGGLLWMTSAGSDEKVKKGKDILVWATLGLIVIFTSYALVHFIIFQGLGAAGGENPEIDAAQKQNNYQTGN</sequence>
<dbReference type="Proteomes" id="UP000229335">
    <property type="component" value="Unassembled WGS sequence"/>
</dbReference>
<keyword evidence="1" id="KW-0472">Membrane</keyword>
<dbReference type="Pfam" id="PF18895">
    <property type="entry name" value="T4SS_pilin"/>
    <property type="match status" value="1"/>
</dbReference>
<comment type="caution">
    <text evidence="2">The sequence shown here is derived from an EMBL/GenBank/DDBJ whole genome shotgun (WGS) entry which is preliminary data.</text>
</comment>
<feature type="transmembrane region" description="Helical" evidence="1">
    <location>
        <begin position="61"/>
        <end position="83"/>
    </location>
</feature>
<dbReference type="InterPro" id="IPR043993">
    <property type="entry name" value="T4SS_pilin"/>
</dbReference>
<keyword evidence="1" id="KW-1133">Transmembrane helix</keyword>
<feature type="transmembrane region" description="Helical" evidence="1">
    <location>
        <begin position="104"/>
        <end position="126"/>
    </location>
</feature>
<evidence type="ECO:0000256" key="1">
    <source>
        <dbReference type="SAM" id="Phobius"/>
    </source>
</evidence>
<reference evidence="3" key="1">
    <citation type="submission" date="2017-09" db="EMBL/GenBank/DDBJ databases">
        <title>Depth-based differentiation of microbial function through sediment-hosted aquifers and enrichment of novel symbionts in the deep terrestrial subsurface.</title>
        <authorList>
            <person name="Probst A.J."/>
            <person name="Ladd B."/>
            <person name="Jarett J.K."/>
            <person name="Geller-Mcgrath D.E."/>
            <person name="Sieber C.M.K."/>
            <person name="Emerson J.B."/>
            <person name="Anantharaman K."/>
            <person name="Thomas B.C."/>
            <person name="Malmstrom R."/>
            <person name="Stieglmeier M."/>
            <person name="Klingl A."/>
            <person name="Woyke T."/>
            <person name="Ryan C.M."/>
            <person name="Banfield J.F."/>
        </authorList>
    </citation>
    <scope>NUCLEOTIDE SEQUENCE [LARGE SCALE GENOMIC DNA]</scope>
</reference>
<organism evidence="2 3">
    <name type="scientific">Candidatus Falkowbacteria bacterium CG10_big_fil_rev_8_21_14_0_10_43_11</name>
    <dbReference type="NCBI Taxonomy" id="1974568"/>
    <lineage>
        <taxon>Bacteria</taxon>
        <taxon>Candidatus Falkowiibacteriota</taxon>
    </lineage>
</organism>
<proteinExistence type="predicted"/>
<dbReference type="EMBL" id="PFAS01000040">
    <property type="protein sequence ID" value="PIT93804.1"/>
    <property type="molecule type" value="Genomic_DNA"/>
</dbReference>
<keyword evidence="1" id="KW-0812">Transmembrane</keyword>
<evidence type="ECO:0000313" key="2">
    <source>
        <dbReference type="EMBL" id="PIT93804.1"/>
    </source>
</evidence>
<evidence type="ECO:0000313" key="3">
    <source>
        <dbReference type="Proteomes" id="UP000229335"/>
    </source>
</evidence>